<evidence type="ECO:0000313" key="4">
    <source>
        <dbReference type="Proteomes" id="UP000515908"/>
    </source>
</evidence>
<accession>A0A7G2C3T5</accession>
<comment type="similarity">
    <text evidence="1">Belongs to the CFAP97 family.</text>
</comment>
<protein>
    <submittedName>
        <fullName evidence="3">KIAA1430 homologue, putative</fullName>
    </submittedName>
</protein>
<dbReference type="PANTHER" id="PTHR33768">
    <property type="entry name" value="MIP11318P"/>
    <property type="match status" value="1"/>
</dbReference>
<name>A0A7G2C3T5_9TRYP</name>
<dbReference type="Proteomes" id="UP000515908">
    <property type="component" value="Chromosome 02"/>
</dbReference>
<reference evidence="3 4" key="1">
    <citation type="submission" date="2020-08" db="EMBL/GenBank/DDBJ databases">
        <authorList>
            <person name="Newling K."/>
            <person name="Davey J."/>
            <person name="Forrester S."/>
        </authorList>
    </citation>
    <scope>NUCLEOTIDE SEQUENCE [LARGE SCALE GENOMIC DNA]</scope>
    <source>
        <strain evidence="4">Crithidia deanei Carvalho (ATCC PRA-265)</strain>
    </source>
</reference>
<dbReference type="InterPro" id="IPR038792">
    <property type="entry name" value="CFAP97D1/2"/>
</dbReference>
<keyword evidence="4" id="KW-1185">Reference proteome</keyword>
<organism evidence="3 4">
    <name type="scientific">Angomonas deanei</name>
    <dbReference type="NCBI Taxonomy" id="59799"/>
    <lineage>
        <taxon>Eukaryota</taxon>
        <taxon>Discoba</taxon>
        <taxon>Euglenozoa</taxon>
        <taxon>Kinetoplastea</taxon>
        <taxon>Metakinetoplastina</taxon>
        <taxon>Trypanosomatida</taxon>
        <taxon>Trypanosomatidae</taxon>
        <taxon>Strigomonadinae</taxon>
        <taxon>Angomonas</taxon>
    </lineage>
</organism>
<evidence type="ECO:0000256" key="2">
    <source>
        <dbReference type="SAM" id="MobiDB-lite"/>
    </source>
</evidence>
<feature type="compositionally biased region" description="Basic and acidic residues" evidence="2">
    <location>
        <begin position="87"/>
        <end position="113"/>
    </location>
</feature>
<dbReference type="PANTHER" id="PTHR33768:SF3">
    <property type="entry name" value="MIP11318P"/>
    <property type="match status" value="1"/>
</dbReference>
<feature type="compositionally biased region" description="Basic and acidic residues" evidence="2">
    <location>
        <begin position="171"/>
        <end position="189"/>
    </location>
</feature>
<feature type="compositionally biased region" description="Acidic residues" evidence="2">
    <location>
        <begin position="196"/>
        <end position="210"/>
    </location>
</feature>
<evidence type="ECO:0000256" key="1">
    <source>
        <dbReference type="ARBA" id="ARBA00008315"/>
    </source>
</evidence>
<dbReference type="InterPro" id="IPR029488">
    <property type="entry name" value="Hmw/CFAP97"/>
</dbReference>
<gene>
    <name evidence="3" type="ORF">ADEAN_000137800</name>
</gene>
<dbReference type="VEuPathDB" id="TriTrypDB:ADEAN_000137800"/>
<evidence type="ECO:0000313" key="3">
    <source>
        <dbReference type="EMBL" id="CAD2213934.1"/>
    </source>
</evidence>
<dbReference type="AlphaFoldDB" id="A0A7G2C3T5"/>
<dbReference type="EMBL" id="LR877146">
    <property type="protein sequence ID" value="CAD2213934.1"/>
    <property type="molecule type" value="Genomic_DNA"/>
</dbReference>
<feature type="region of interest" description="Disordered" evidence="2">
    <location>
        <begin position="80"/>
        <end position="210"/>
    </location>
</feature>
<sequence length="210" mass="24611">MTEPKKSGSQMTQEAMQQRAYQQHRERLANVKPSVDNKTPESAAYTRHVGRQKNNEKQFNQVEYENQVLVDRLVHIMSTKGGVDNSEPWRDKNKGVDSNRKRNNRQKEIDMENQRLLARLQNAKPTYSSQKMKSDRKKNETYASNISRYPYRPMDTAEPLEKEAYVPQASRKAERQQEQPHREEQHESESGSGEEYAQDDDDFESDEDTE</sequence>
<feature type="region of interest" description="Disordered" evidence="2">
    <location>
        <begin position="1"/>
        <end position="60"/>
    </location>
</feature>
<feature type="compositionally biased region" description="Polar residues" evidence="2">
    <location>
        <begin position="7"/>
        <end position="21"/>
    </location>
</feature>
<dbReference type="Pfam" id="PF13879">
    <property type="entry name" value="Hmw_CFAP97"/>
    <property type="match status" value="1"/>
</dbReference>
<proteinExistence type="inferred from homology"/>